<dbReference type="PANTHER" id="PTHR40261">
    <property type="match status" value="1"/>
</dbReference>
<proteinExistence type="predicted"/>
<dbReference type="RefSeq" id="WP_190764078.1">
    <property type="nucleotide sequence ID" value="NZ_JACXLD010000003.1"/>
</dbReference>
<name>A0A927GWX1_9GAMM</name>
<comment type="caution">
    <text evidence="6">The sequence shown here is derived from an EMBL/GenBank/DDBJ whole genome shotgun (WGS) entry which is preliminary data.</text>
</comment>
<gene>
    <name evidence="6" type="ORF">IB286_07445</name>
</gene>
<dbReference type="GO" id="GO:0046872">
    <property type="term" value="F:metal ion binding"/>
    <property type="evidence" value="ECO:0007669"/>
    <property type="project" value="UniProtKB-KW"/>
</dbReference>
<reference evidence="6" key="1">
    <citation type="submission" date="2020-09" db="EMBL/GenBank/DDBJ databases">
        <authorList>
            <person name="Yoon J.-W."/>
        </authorList>
    </citation>
    <scope>NUCLEOTIDE SEQUENCE</scope>
    <source>
        <strain evidence="6">KMU-158</strain>
    </source>
</reference>
<dbReference type="PANTHER" id="PTHR40261:SF1">
    <property type="entry name" value="RIESKE DOMAIN-CONTAINING PROTEIN"/>
    <property type="match status" value="1"/>
</dbReference>
<dbReference type="GO" id="GO:0051537">
    <property type="term" value="F:2 iron, 2 sulfur cluster binding"/>
    <property type="evidence" value="ECO:0007669"/>
    <property type="project" value="UniProtKB-KW"/>
</dbReference>
<keyword evidence="1" id="KW-0001">2Fe-2S</keyword>
<evidence type="ECO:0000256" key="1">
    <source>
        <dbReference type="ARBA" id="ARBA00022714"/>
    </source>
</evidence>
<dbReference type="Proteomes" id="UP000610558">
    <property type="component" value="Unassembled WGS sequence"/>
</dbReference>
<evidence type="ECO:0000256" key="2">
    <source>
        <dbReference type="ARBA" id="ARBA00022723"/>
    </source>
</evidence>
<keyword evidence="7" id="KW-1185">Reference proteome</keyword>
<dbReference type="InterPro" id="IPR017941">
    <property type="entry name" value="Rieske_2Fe-2S"/>
</dbReference>
<dbReference type="SUPFAM" id="SSF50022">
    <property type="entry name" value="ISP domain"/>
    <property type="match status" value="1"/>
</dbReference>
<dbReference type="AlphaFoldDB" id="A0A927GWX1"/>
<dbReference type="EMBL" id="JACXLD010000003">
    <property type="protein sequence ID" value="MBD2858844.1"/>
    <property type="molecule type" value="Genomic_DNA"/>
</dbReference>
<accession>A0A927GWX1</accession>
<keyword evidence="3" id="KW-0408">Iron</keyword>
<evidence type="ECO:0000256" key="4">
    <source>
        <dbReference type="ARBA" id="ARBA00023014"/>
    </source>
</evidence>
<dbReference type="PROSITE" id="PS51296">
    <property type="entry name" value="RIESKE"/>
    <property type="match status" value="1"/>
</dbReference>
<dbReference type="Pfam" id="PF00355">
    <property type="entry name" value="Rieske"/>
    <property type="match status" value="1"/>
</dbReference>
<protein>
    <submittedName>
        <fullName evidence="6">Rieske 2Fe-2S domain-containing protein</fullName>
    </submittedName>
</protein>
<dbReference type="InterPro" id="IPR036922">
    <property type="entry name" value="Rieske_2Fe-2S_sf"/>
</dbReference>
<sequence length="106" mass="11669">MTTRIKLCNLDELPEPGSKSVTLGEQACFLVRHGKGVALYQNRCPHLGIELNWQEDVFLDHEEMFIQCATHGALFIMETGECVAGPCLGEALTSIPCTIEEDGIYA</sequence>
<evidence type="ECO:0000313" key="7">
    <source>
        <dbReference type="Proteomes" id="UP000610558"/>
    </source>
</evidence>
<dbReference type="CDD" id="cd03467">
    <property type="entry name" value="Rieske"/>
    <property type="match status" value="1"/>
</dbReference>
<keyword evidence="4" id="KW-0411">Iron-sulfur</keyword>
<organism evidence="6 7">
    <name type="scientific">Spongiibacter pelagi</name>
    <dbReference type="NCBI Taxonomy" id="2760804"/>
    <lineage>
        <taxon>Bacteria</taxon>
        <taxon>Pseudomonadati</taxon>
        <taxon>Pseudomonadota</taxon>
        <taxon>Gammaproteobacteria</taxon>
        <taxon>Cellvibrionales</taxon>
        <taxon>Spongiibacteraceae</taxon>
        <taxon>Spongiibacter</taxon>
    </lineage>
</organism>
<evidence type="ECO:0000313" key="6">
    <source>
        <dbReference type="EMBL" id="MBD2858844.1"/>
    </source>
</evidence>
<keyword evidence="2" id="KW-0479">Metal-binding</keyword>
<dbReference type="Gene3D" id="2.102.10.10">
    <property type="entry name" value="Rieske [2Fe-2S] iron-sulphur domain"/>
    <property type="match status" value="1"/>
</dbReference>
<evidence type="ECO:0000256" key="3">
    <source>
        <dbReference type="ARBA" id="ARBA00023004"/>
    </source>
</evidence>
<evidence type="ECO:0000259" key="5">
    <source>
        <dbReference type="PROSITE" id="PS51296"/>
    </source>
</evidence>
<feature type="domain" description="Rieske" evidence="5">
    <location>
        <begin position="5"/>
        <end position="106"/>
    </location>
</feature>